<evidence type="ECO:0000313" key="2">
    <source>
        <dbReference type="EMBL" id="RKU45458.1"/>
    </source>
</evidence>
<keyword evidence="1" id="KW-1133">Transmembrane helix</keyword>
<comment type="caution">
    <text evidence="2">The sequence shown here is derived from an EMBL/GenBank/DDBJ whole genome shotgun (WGS) entry which is preliminary data.</text>
</comment>
<dbReference type="AlphaFoldDB" id="A0A420YC20"/>
<protein>
    <submittedName>
        <fullName evidence="2">Uncharacterized protein</fullName>
    </submittedName>
</protein>
<feature type="transmembrane region" description="Helical" evidence="1">
    <location>
        <begin position="12"/>
        <end position="31"/>
    </location>
</feature>
<keyword evidence="3" id="KW-1185">Reference proteome</keyword>
<accession>A0A420YC20</accession>
<gene>
    <name evidence="2" type="ORF">DL546_007712</name>
</gene>
<dbReference type="Proteomes" id="UP000275385">
    <property type="component" value="Unassembled WGS sequence"/>
</dbReference>
<keyword evidence="1" id="KW-0472">Membrane</keyword>
<reference evidence="2 3" key="1">
    <citation type="submission" date="2018-08" db="EMBL/GenBank/DDBJ databases">
        <title>Draft genome of the lignicolous fungus Coniochaeta pulveracea.</title>
        <authorList>
            <person name="Borstlap C.J."/>
            <person name="De Witt R.N."/>
            <person name="Botha A."/>
            <person name="Volschenk H."/>
        </authorList>
    </citation>
    <scope>NUCLEOTIDE SEQUENCE [LARGE SCALE GENOMIC DNA]</scope>
    <source>
        <strain evidence="2 3">CAB683</strain>
    </source>
</reference>
<proteinExistence type="predicted"/>
<keyword evidence="1" id="KW-0812">Transmembrane</keyword>
<dbReference type="EMBL" id="QVQW01000021">
    <property type="protein sequence ID" value="RKU45458.1"/>
    <property type="molecule type" value="Genomic_DNA"/>
</dbReference>
<name>A0A420YC20_9PEZI</name>
<sequence length="68" mass="7395">MPSNNDDQKKQAVVAFAAGAIMGAATTVLFIHGAPPGTVRPVTNLKRYVRSPDFVPHFMFATFFWVGV</sequence>
<organism evidence="2 3">
    <name type="scientific">Coniochaeta pulveracea</name>
    <dbReference type="NCBI Taxonomy" id="177199"/>
    <lineage>
        <taxon>Eukaryota</taxon>
        <taxon>Fungi</taxon>
        <taxon>Dikarya</taxon>
        <taxon>Ascomycota</taxon>
        <taxon>Pezizomycotina</taxon>
        <taxon>Sordariomycetes</taxon>
        <taxon>Sordariomycetidae</taxon>
        <taxon>Coniochaetales</taxon>
        <taxon>Coniochaetaceae</taxon>
        <taxon>Coniochaeta</taxon>
    </lineage>
</organism>
<evidence type="ECO:0000256" key="1">
    <source>
        <dbReference type="SAM" id="Phobius"/>
    </source>
</evidence>
<evidence type="ECO:0000313" key="3">
    <source>
        <dbReference type="Proteomes" id="UP000275385"/>
    </source>
</evidence>